<name>A0A196SQU7_BLAHN</name>
<feature type="domain" description="Exocyst complex component Sec3 C-terminal" evidence="1">
    <location>
        <begin position="114"/>
        <end position="441"/>
    </location>
</feature>
<dbReference type="AlphaFoldDB" id="A0A196SQU7"/>
<dbReference type="STRING" id="478820.A0A196SQU7"/>
<sequence>TQLKTALVKTVSAVFSRELQTKTAQIQGRISKLAPADSGRFSALPPCSIPDAEDEMKATKGVWAKDTDDMNLYSTVVAVEKLLAFVLPTSECVELLCLEFFGGDDYKKSLEDKAIEPYMNQILAGVAEALKKLMENENRSSFNTITLMALLSQCLEQDAILLKKRCVYNILSMAKNEAILTWKRYTAELLSAVQMFSVESRYCHIIQPVRVLPGFVDRMCEARQSCALIASRLQRVLDRPGPVNGALRKVHAELNKSITIAVPAMKDSEDMREGGFGIVLMLCKRVKAKMESVAKAGPKYTDLILMENDYFLSQCLEKRQVADLKEFVAECAADYEKAKHRYCEGAIRYQFSKFVDFVLATRQIVATTAASEVQFAINKSAFAKSASLGRISKPIRVIHNRVQKHICEESCLERVVWESIMTMFVEMMKEVEGWGRDCYEGLTVSPGAEEVQYEMMQLVRV</sequence>
<dbReference type="OrthoDB" id="27109at2759"/>
<evidence type="ECO:0000313" key="2">
    <source>
        <dbReference type="EMBL" id="OAO18124.1"/>
    </source>
</evidence>
<dbReference type="GO" id="GO:0005546">
    <property type="term" value="F:phosphatidylinositol-4,5-bisphosphate binding"/>
    <property type="evidence" value="ECO:0007669"/>
    <property type="project" value="TreeGrafter"/>
</dbReference>
<comment type="caution">
    <text evidence="2">The sequence shown here is derived from an EMBL/GenBank/DDBJ whole genome shotgun (WGS) entry which is preliminary data.</text>
</comment>
<dbReference type="InterPro" id="IPR048628">
    <property type="entry name" value="Sec3_C"/>
</dbReference>
<dbReference type="GO" id="GO:0000145">
    <property type="term" value="C:exocyst"/>
    <property type="evidence" value="ECO:0007669"/>
    <property type="project" value="TreeGrafter"/>
</dbReference>
<feature type="non-terminal residue" evidence="2">
    <location>
        <position position="1"/>
    </location>
</feature>
<dbReference type="GO" id="GO:0005886">
    <property type="term" value="C:plasma membrane"/>
    <property type="evidence" value="ECO:0007669"/>
    <property type="project" value="TreeGrafter"/>
</dbReference>
<evidence type="ECO:0000313" key="3">
    <source>
        <dbReference type="Proteomes" id="UP000078348"/>
    </source>
</evidence>
<dbReference type="PANTHER" id="PTHR16092:SF14">
    <property type="entry name" value="EXOCYST COMPLEX COMPONENT 1 ISOFORM X1"/>
    <property type="match status" value="1"/>
</dbReference>
<organism evidence="2 3">
    <name type="scientific">Blastocystis sp. subtype 1 (strain ATCC 50177 / NandII)</name>
    <dbReference type="NCBI Taxonomy" id="478820"/>
    <lineage>
        <taxon>Eukaryota</taxon>
        <taxon>Sar</taxon>
        <taxon>Stramenopiles</taxon>
        <taxon>Bigyra</taxon>
        <taxon>Opalozoa</taxon>
        <taxon>Opalinata</taxon>
        <taxon>Blastocystidae</taxon>
        <taxon>Blastocystis</taxon>
    </lineage>
</organism>
<dbReference type="Pfam" id="PF20654">
    <property type="entry name" value="Sec3_C-term"/>
    <property type="match status" value="1"/>
</dbReference>
<evidence type="ECO:0000259" key="1">
    <source>
        <dbReference type="Pfam" id="PF20654"/>
    </source>
</evidence>
<dbReference type="GO" id="GO:0006893">
    <property type="term" value="P:Golgi to plasma membrane transport"/>
    <property type="evidence" value="ECO:0007669"/>
    <property type="project" value="TreeGrafter"/>
</dbReference>
<keyword evidence="3" id="KW-1185">Reference proteome</keyword>
<gene>
    <name evidence="2" type="ORF">AV274_0108</name>
</gene>
<proteinExistence type="predicted"/>
<dbReference type="EMBL" id="LXWW01000005">
    <property type="protein sequence ID" value="OAO18124.1"/>
    <property type="molecule type" value="Genomic_DNA"/>
</dbReference>
<reference evidence="2 3" key="1">
    <citation type="submission" date="2016-05" db="EMBL/GenBank/DDBJ databases">
        <title>Nuclear genome of Blastocystis sp. subtype 1 NandII.</title>
        <authorList>
            <person name="Gentekaki E."/>
            <person name="Curtis B."/>
            <person name="Stairs C."/>
            <person name="Eme L."/>
            <person name="Herman E."/>
            <person name="Klimes V."/>
            <person name="Arias M.C."/>
            <person name="Elias M."/>
            <person name="Hilliou F."/>
            <person name="Klute M."/>
            <person name="Malik S.-B."/>
            <person name="Pightling A."/>
            <person name="Rachubinski R."/>
            <person name="Salas D."/>
            <person name="Schlacht A."/>
            <person name="Suga H."/>
            <person name="Archibald J."/>
            <person name="Ball S.G."/>
            <person name="Clark G."/>
            <person name="Dacks J."/>
            <person name="Van Der Giezen M."/>
            <person name="Tsaousis A."/>
            <person name="Roger A."/>
        </authorList>
    </citation>
    <scope>NUCLEOTIDE SEQUENCE [LARGE SCALE GENOMIC DNA]</scope>
    <source>
        <strain evidence="3">ATCC 50177 / NandII</strain>
    </source>
</reference>
<protein>
    <submittedName>
        <fullName evidence="2">Sec3</fullName>
    </submittedName>
</protein>
<accession>A0A196SQU7</accession>
<dbReference type="Proteomes" id="UP000078348">
    <property type="component" value="Unassembled WGS sequence"/>
</dbReference>
<dbReference type="GO" id="GO:0006887">
    <property type="term" value="P:exocytosis"/>
    <property type="evidence" value="ECO:0007669"/>
    <property type="project" value="TreeGrafter"/>
</dbReference>
<dbReference type="PANTHER" id="PTHR16092">
    <property type="entry name" value="SEC3/SYNTAXIN-RELATED"/>
    <property type="match status" value="1"/>
</dbReference>